<dbReference type="InterPro" id="IPR002227">
    <property type="entry name" value="Tyrosinase_Cu-bd"/>
</dbReference>
<evidence type="ECO:0000313" key="6">
    <source>
        <dbReference type="Proteomes" id="UP000663840"/>
    </source>
</evidence>
<dbReference type="InterPro" id="IPR050316">
    <property type="entry name" value="Tyrosinase/Hemocyanin"/>
</dbReference>
<dbReference type="Pfam" id="PF00264">
    <property type="entry name" value="Tyrosinase"/>
    <property type="match status" value="1"/>
</dbReference>
<keyword evidence="2" id="KW-0186">Copper</keyword>
<evidence type="ECO:0000259" key="4">
    <source>
        <dbReference type="Pfam" id="PF00264"/>
    </source>
</evidence>
<name>A0A8H3BYP2_9AGAM</name>
<dbReference type="SUPFAM" id="SSF48056">
    <property type="entry name" value="Di-copper centre-containing domain"/>
    <property type="match status" value="1"/>
</dbReference>
<accession>A0A8H3BYP2</accession>
<feature type="domain" description="Tyrosinase copper-binding" evidence="4">
    <location>
        <begin position="102"/>
        <end position="312"/>
    </location>
</feature>
<dbReference type="PRINTS" id="PR00092">
    <property type="entry name" value="TYROSINASE"/>
</dbReference>
<proteinExistence type="predicted"/>
<keyword evidence="1" id="KW-0479">Metal-binding</keyword>
<dbReference type="AlphaFoldDB" id="A0A8H3BYP2"/>
<feature type="signal peptide" evidence="3">
    <location>
        <begin position="1"/>
        <end position="33"/>
    </location>
</feature>
<keyword evidence="3" id="KW-0732">Signal</keyword>
<dbReference type="PANTHER" id="PTHR11474">
    <property type="entry name" value="TYROSINASE FAMILY MEMBER"/>
    <property type="match status" value="1"/>
</dbReference>
<dbReference type="EMBL" id="CAJMWR010003801">
    <property type="protein sequence ID" value="CAE6470577.1"/>
    <property type="molecule type" value="Genomic_DNA"/>
</dbReference>
<dbReference type="GO" id="GO:0046872">
    <property type="term" value="F:metal ion binding"/>
    <property type="evidence" value="ECO:0007669"/>
    <property type="project" value="UniProtKB-KW"/>
</dbReference>
<dbReference type="InterPro" id="IPR008922">
    <property type="entry name" value="Di-copper_centre_dom_sf"/>
</dbReference>
<evidence type="ECO:0000313" key="5">
    <source>
        <dbReference type="EMBL" id="CAE6470577.1"/>
    </source>
</evidence>
<evidence type="ECO:0000256" key="2">
    <source>
        <dbReference type="ARBA" id="ARBA00023008"/>
    </source>
</evidence>
<evidence type="ECO:0000256" key="1">
    <source>
        <dbReference type="ARBA" id="ARBA00022723"/>
    </source>
</evidence>
<protein>
    <recommendedName>
        <fullName evidence="4">Tyrosinase copper-binding domain-containing protein</fullName>
    </recommendedName>
</protein>
<gene>
    <name evidence="5" type="ORF">RDB_LOCUS115739</name>
</gene>
<dbReference type="GO" id="GO:0016491">
    <property type="term" value="F:oxidoreductase activity"/>
    <property type="evidence" value="ECO:0007669"/>
    <property type="project" value="InterPro"/>
</dbReference>
<feature type="chain" id="PRO_5034619530" description="Tyrosinase copper-binding domain-containing protein" evidence="3">
    <location>
        <begin position="34"/>
        <end position="375"/>
    </location>
</feature>
<dbReference type="Gene3D" id="1.10.1280.10">
    <property type="entry name" value="Di-copper center containing domain from catechol oxidase"/>
    <property type="match status" value="1"/>
</dbReference>
<sequence length="375" mass="42161">MRLGISQSVRVLAMRLPCLFLVATSALFHVVSGVGSSHTCATIEVRREWRNLTSTERKAWIDASNCLNTRPRSGKLNPPVNTAVDYPGFFNQIVPINENSTYYDDLVYAHMNLNPLIHFTGFFLPWHRLYLHEWTNALRSECGYEGIAPYWAWEKDAADFENSAIWDTDPESGLGGFGDPNDDYTVKTGALNITVVYPITHKLRRRYTPILDLENVTKIPANSTFSQEEVNSLLAQPEGNFTAFHASAERFVGMHTAIHYILGGDLAGGCPKGSSNTTACPIEGAPTFSPNEPMFHMHHGNIDRFWWMWQEKSDLNKAAFHGGSVQNLSNLATYPNGQPPWLNKTSPIPTAGMFDSYTIEQVMDTRSWPLCYIYE</sequence>
<organism evidence="5 6">
    <name type="scientific">Rhizoctonia solani</name>
    <dbReference type="NCBI Taxonomy" id="456999"/>
    <lineage>
        <taxon>Eukaryota</taxon>
        <taxon>Fungi</taxon>
        <taxon>Dikarya</taxon>
        <taxon>Basidiomycota</taxon>
        <taxon>Agaricomycotina</taxon>
        <taxon>Agaricomycetes</taxon>
        <taxon>Cantharellales</taxon>
        <taxon>Ceratobasidiaceae</taxon>
        <taxon>Rhizoctonia</taxon>
    </lineage>
</organism>
<comment type="caution">
    <text evidence="5">The sequence shown here is derived from an EMBL/GenBank/DDBJ whole genome shotgun (WGS) entry which is preliminary data.</text>
</comment>
<dbReference type="PANTHER" id="PTHR11474:SF126">
    <property type="entry name" value="TYROSINASE-LIKE PROTEIN TYR-1-RELATED"/>
    <property type="match status" value="1"/>
</dbReference>
<reference evidence="5" key="1">
    <citation type="submission" date="2021-01" db="EMBL/GenBank/DDBJ databases">
        <authorList>
            <person name="Kaushik A."/>
        </authorList>
    </citation>
    <scope>NUCLEOTIDE SEQUENCE</scope>
    <source>
        <strain evidence="5">AG1-1A</strain>
    </source>
</reference>
<dbReference type="Proteomes" id="UP000663840">
    <property type="component" value="Unassembled WGS sequence"/>
</dbReference>
<evidence type="ECO:0000256" key="3">
    <source>
        <dbReference type="SAM" id="SignalP"/>
    </source>
</evidence>